<proteinExistence type="predicted"/>
<evidence type="ECO:0000313" key="2">
    <source>
        <dbReference type="Proteomes" id="UP000054560"/>
    </source>
</evidence>
<dbReference type="Proteomes" id="UP000054560">
    <property type="component" value="Unassembled WGS sequence"/>
</dbReference>
<keyword evidence="2" id="KW-1185">Reference proteome</keyword>
<reference evidence="1 2" key="1">
    <citation type="submission" date="2011-02" db="EMBL/GenBank/DDBJ databases">
        <title>The Genome Sequence of Sphaeroforma arctica JP610.</title>
        <authorList>
            <consortium name="The Broad Institute Genome Sequencing Platform"/>
            <person name="Russ C."/>
            <person name="Cuomo C."/>
            <person name="Young S.K."/>
            <person name="Zeng Q."/>
            <person name="Gargeya S."/>
            <person name="Alvarado L."/>
            <person name="Berlin A."/>
            <person name="Chapman S.B."/>
            <person name="Chen Z."/>
            <person name="Freedman E."/>
            <person name="Gellesch M."/>
            <person name="Goldberg J."/>
            <person name="Griggs A."/>
            <person name="Gujja S."/>
            <person name="Heilman E."/>
            <person name="Heiman D."/>
            <person name="Howarth C."/>
            <person name="Mehta T."/>
            <person name="Neiman D."/>
            <person name="Pearson M."/>
            <person name="Roberts A."/>
            <person name="Saif S."/>
            <person name="Shea T."/>
            <person name="Shenoy N."/>
            <person name="Sisk P."/>
            <person name="Stolte C."/>
            <person name="Sykes S."/>
            <person name="White J."/>
            <person name="Yandava C."/>
            <person name="Burger G."/>
            <person name="Gray M.W."/>
            <person name="Holland P.W.H."/>
            <person name="King N."/>
            <person name="Lang F.B.F."/>
            <person name="Roger A.J."/>
            <person name="Ruiz-Trillo I."/>
            <person name="Haas B."/>
            <person name="Nusbaum C."/>
            <person name="Birren B."/>
        </authorList>
    </citation>
    <scope>NUCLEOTIDE SEQUENCE [LARGE SCALE GENOMIC DNA]</scope>
    <source>
        <strain evidence="1 2">JP610</strain>
    </source>
</reference>
<protein>
    <submittedName>
        <fullName evidence="1">Uncharacterized protein</fullName>
    </submittedName>
</protein>
<dbReference type="EMBL" id="KQ252041">
    <property type="protein sequence ID" value="KNC70137.1"/>
    <property type="molecule type" value="Genomic_DNA"/>
</dbReference>
<name>A0A0L0F0A9_9EUKA</name>
<accession>A0A0L0F0A9</accession>
<sequence length="72" mass="7784">MAGVAAIREKTSLSEETLDHESAGRWTSALTCHTQALITENDSLTHTLGLLKCHINLSHYDTVLVHIGATAK</sequence>
<dbReference type="AlphaFoldDB" id="A0A0L0F0A9"/>
<dbReference type="STRING" id="667725.A0A0L0F0A9"/>
<gene>
    <name evidence="1" type="ORF">SARC_17339</name>
</gene>
<dbReference type="GeneID" id="25917843"/>
<evidence type="ECO:0000313" key="1">
    <source>
        <dbReference type="EMBL" id="KNC70137.1"/>
    </source>
</evidence>
<dbReference type="RefSeq" id="XP_014144039.1">
    <property type="nucleotide sequence ID" value="XM_014288564.1"/>
</dbReference>
<feature type="non-terminal residue" evidence="1">
    <location>
        <position position="72"/>
    </location>
</feature>
<dbReference type="OrthoDB" id="381190at2759"/>
<organism evidence="1 2">
    <name type="scientific">Sphaeroforma arctica JP610</name>
    <dbReference type="NCBI Taxonomy" id="667725"/>
    <lineage>
        <taxon>Eukaryota</taxon>
        <taxon>Ichthyosporea</taxon>
        <taxon>Ichthyophonida</taxon>
        <taxon>Sphaeroforma</taxon>
    </lineage>
</organism>